<feature type="compositionally biased region" description="Basic and acidic residues" evidence="5">
    <location>
        <begin position="193"/>
        <end position="203"/>
    </location>
</feature>
<evidence type="ECO:0000256" key="5">
    <source>
        <dbReference type="SAM" id="MobiDB-lite"/>
    </source>
</evidence>
<feature type="region of interest" description="Disordered" evidence="5">
    <location>
        <begin position="263"/>
        <end position="282"/>
    </location>
</feature>
<accession>A0ABM0GVL2</accession>
<feature type="region of interest" description="Disordered" evidence="5">
    <location>
        <begin position="193"/>
        <end position="221"/>
    </location>
</feature>
<dbReference type="SUPFAM" id="SSF54919">
    <property type="entry name" value="Nucleoside diphosphate kinase, NDK"/>
    <property type="match status" value="4"/>
</dbReference>
<proteinExistence type="inferred from homology"/>
<evidence type="ECO:0000259" key="6">
    <source>
        <dbReference type="SMART" id="SM00562"/>
    </source>
</evidence>
<dbReference type="PANTHER" id="PTHR43109:SF3">
    <property type="entry name" value="DYNEIN AXONEMAL ASSEMBLY FACTOR 8"/>
    <property type="match status" value="1"/>
</dbReference>
<feature type="compositionally biased region" description="Polar residues" evidence="5">
    <location>
        <begin position="1488"/>
        <end position="1498"/>
    </location>
</feature>
<keyword evidence="4" id="KW-0175">Coiled coil</keyword>
<reference evidence="8" key="1">
    <citation type="submission" date="2025-08" db="UniProtKB">
        <authorList>
            <consortium name="RefSeq"/>
        </authorList>
    </citation>
    <scope>IDENTIFICATION</scope>
    <source>
        <tissue evidence="8">Testes</tissue>
    </source>
</reference>
<dbReference type="PANTHER" id="PTHR43109">
    <property type="entry name" value="NUCLEOSIDE DIPHOSPHATE KINASE 7"/>
    <property type="match status" value="1"/>
</dbReference>
<gene>
    <name evidence="8" type="primary">LOC100371374</name>
</gene>
<evidence type="ECO:0000256" key="1">
    <source>
        <dbReference type="ARBA" id="ARBA00004496"/>
    </source>
</evidence>
<feature type="region of interest" description="Disordered" evidence="5">
    <location>
        <begin position="1488"/>
        <end position="1510"/>
    </location>
</feature>
<feature type="region of interest" description="Disordered" evidence="5">
    <location>
        <begin position="902"/>
        <end position="932"/>
    </location>
</feature>
<dbReference type="RefSeq" id="XP_002738289.2">
    <property type="nucleotide sequence ID" value="XM_002738243.2"/>
</dbReference>
<dbReference type="InterPro" id="IPR034907">
    <property type="entry name" value="NDK-like_dom"/>
</dbReference>
<dbReference type="InterPro" id="IPR036850">
    <property type="entry name" value="NDK-like_dom_sf"/>
</dbReference>
<organism evidence="7 8">
    <name type="scientific">Saccoglossus kowalevskii</name>
    <name type="common">Acorn worm</name>
    <dbReference type="NCBI Taxonomy" id="10224"/>
    <lineage>
        <taxon>Eukaryota</taxon>
        <taxon>Metazoa</taxon>
        <taxon>Hemichordata</taxon>
        <taxon>Enteropneusta</taxon>
        <taxon>Harrimaniidae</taxon>
        <taxon>Saccoglossus</taxon>
    </lineage>
</organism>
<feature type="compositionally biased region" description="Basic residues" evidence="5">
    <location>
        <begin position="903"/>
        <end position="920"/>
    </location>
</feature>
<keyword evidence="7" id="KW-1185">Reference proteome</keyword>
<evidence type="ECO:0000256" key="2">
    <source>
        <dbReference type="ARBA" id="ARBA00022490"/>
    </source>
</evidence>
<evidence type="ECO:0000313" key="8">
    <source>
        <dbReference type="RefSeq" id="XP_002738289.2"/>
    </source>
</evidence>
<dbReference type="Proteomes" id="UP000694865">
    <property type="component" value="Unplaced"/>
</dbReference>
<evidence type="ECO:0000256" key="4">
    <source>
        <dbReference type="SAM" id="Coils"/>
    </source>
</evidence>
<dbReference type="SMART" id="SM00562">
    <property type="entry name" value="NDK"/>
    <property type="match status" value="1"/>
</dbReference>
<feature type="compositionally biased region" description="Basic and acidic residues" evidence="5">
    <location>
        <begin position="263"/>
        <end position="272"/>
    </location>
</feature>
<dbReference type="Gene3D" id="3.30.70.141">
    <property type="entry name" value="Nucleoside diphosphate kinase-like domain"/>
    <property type="match status" value="3"/>
</dbReference>
<feature type="compositionally biased region" description="Low complexity" evidence="5">
    <location>
        <begin position="1499"/>
        <end position="1510"/>
    </location>
</feature>
<keyword evidence="2" id="KW-0963">Cytoplasm</keyword>
<dbReference type="PROSITE" id="PS51374">
    <property type="entry name" value="NDPK_LIKE"/>
    <property type="match status" value="2"/>
</dbReference>
<comment type="subcellular location">
    <subcellularLocation>
        <location evidence="1">Cytoplasm</location>
    </subcellularLocation>
</comment>
<feature type="compositionally biased region" description="Polar residues" evidence="5">
    <location>
        <begin position="204"/>
        <end position="214"/>
    </location>
</feature>
<dbReference type="GeneID" id="100371374"/>
<protein>
    <submittedName>
        <fullName evidence="8">Uncharacterized protein LOC100371374</fullName>
    </submittedName>
</protein>
<dbReference type="Pfam" id="PF00334">
    <property type="entry name" value="NDK"/>
    <property type="match status" value="1"/>
</dbReference>
<name>A0ABM0GVL2_SACKO</name>
<comment type="similarity">
    <text evidence="3">Belongs to the NDK family.</text>
</comment>
<comment type="caution">
    <text evidence="3">Lacks conserved residue(s) required for the propagation of feature annotation.</text>
</comment>
<feature type="coiled-coil region" evidence="4">
    <location>
        <begin position="437"/>
        <end position="470"/>
    </location>
</feature>
<evidence type="ECO:0000256" key="3">
    <source>
        <dbReference type="PROSITE-ProRule" id="PRU00706"/>
    </source>
</evidence>
<feature type="domain" description="Nucleoside diphosphate kinase-like" evidence="6">
    <location>
        <begin position="1335"/>
        <end position="1490"/>
    </location>
</feature>
<evidence type="ECO:0000313" key="7">
    <source>
        <dbReference type="Proteomes" id="UP000694865"/>
    </source>
</evidence>
<sequence>MSGNNHTMEFVSLPEGTGLKPQLDSIFAEVQANLPSIDFELSDASSDEEVSIFSRSLKGDLDMQDGDGVTWDSQKEQNDICDGFEYMQSWNHHNDGEVKEKMKSKGVGTEQMHVVDEDKDVVSEEEEVEQEKDSCQDEIIFTNKSSQEAKIKENHSNSTWYCTYLPSEAPKLSLQGLGNVDLDVLLEEIKQEKGSSETIEGSKESTMMSTNVDNFSPKEDYKKDSESLMDKLTQLCIQQSGGTLTQDQLQPQHHYVRTIKEAWTEDTKKPTDSGDATPTQSVLQTTPDTVIPDAHTQNEERETVYLDLRNFGKTNSEQSPGVDAIQRILGIQQEGDDVSDDSDDDHNDAILWHEQRKQIRDRIVQGQVPPPEMWAARRPAANYKPTRKVTKTRTSELLAKQQKEREMEPEESRPEDKIVVTTSTLELKSPLSAPTELKKEEEKKERIEAAKKLREQREQERQTRLRLQRQLETLRPRCSASGKNTSADCTPIVFDMESSYEPSPETLPSILKKEQECLLLTIHMSSNGAVIAHRGSGNKSIDSNTSISSTHATLITWLLSLVPDNYDFLQHEVLSVKPEISEVAPFYVIGLQQLWQENYLSLVVAITPRDKSKIKNIPAKKKSRLRDEIKDISPFQHSVMKYLTTHTLHTVCPWLQGIFACEVSAKGELKAAALDNSGVQSDGSYITSLPVVTSKPLSTFIAISPYTQAMWKIFNAPVGFFWQTVDSDENILDQDVCNDYNSNPAVQMTMSLIYKHIYRTPDAMMGIMQRVLQEGLDLAGIRLLYPTGNLIPSMHAIPRKEDTSNDLDMLNNVGGIIALALRGHCARSKWLDAVGPSDPQLARRTDPNSLCAKYGGQSRDESWLFCPRNPARINSELSRWFGGRVPSSGSIDVGVTNPVVSAKAKKTARTQSPSRRKSKKGNVSEDQLMCLPNRRPPATLTATTQGDIFLTVSPLIPTHCIGTIITVCHNRGFQLRGIRRMRLSVKRANSIGIVGSQLYAFCPVAFHEPVTPKNLDDAIYEQLHNGSSGSYRPPRPATILLLRKENAAYLMSSLNEALMVTFSLMGLLSEIQSSYDERIQCHHCFHSTPYTDSLLQIFGGDFSRTPHEESRTIMPSSGHFYSNAELEQIVVITLTGVQVMTDIGNTLRRILSVTDKGSTADTADWFELLGIKWLPSLSTVQAKEITPFEVGDKQWHPSIKTLMSSPALVCVLRGINAFHKLQSLLSIPRTYSSFSGNPLNVLMSPSAEVAYRQTVMFFHDKECYADPTMRPNLCYLPPVRSGHLVTPGTPGSPTDLWNDDMSLSKVPKKRRKRKSPEVVYIEESIFGTMLSGARMLTTVAVIKPDALRKHLGKILKRICQEGFNVVGMRLDLLTEDEAKLLIPKSDLPNEVLCKMHCDYLTSGAVLILCLQRENAVKKLLDLMGPSNPQEAKKMNQFLWRSLFGVDPINNGLYVTHIILQIMCPAHDPIVDDGMNSQHKFEIKSSTECVNGSSMNGEDTSPTTTRSMGTSTTKSHLLPILSKLSQTNCLVFMSQLLLSTSKTRKGYVQIIDGMLSMGFDIVGLRMVWLTLQQAQYLLKISSLTNPHMAEVLCQGACIVMAVQRDNAITCFDSLLDSPYQGDSLLKKYGKLIIRPKDSIQATKFLELFFDKLMPHCQGQITYTH</sequence>